<sequence length="262" mass="27109">MKIVVTVKLVPDPNGAKNIDPATKRLVRAGVETVINPYDEYALEAALQLKERIGGESTVTVFCMSPEALKESLRKALAMGADGAVMLSDAALEGSDVWASAHAMSLALKRIGFDILIVGGLTDDGSTGAVPGALAEFLGVPCLTNVRKIDIADGKVRVERETDGGYQEVTGALPMLVTTALTIGEPRYPSLKGIMGAKKKPIEMLSVADIGAGDAVGSAGSKTELLSFAPPPARGAGQIVTPEDPAAGAATILAFLQEKKLV</sequence>
<reference evidence="3" key="1">
    <citation type="submission" date="2009-10" db="EMBL/GenBank/DDBJ databases">
        <title>Diversity of trophic interactions inside an arsenic-rich microbial ecosystem.</title>
        <authorList>
            <person name="Bertin P.N."/>
            <person name="Heinrich-Salmeron A."/>
            <person name="Pelletier E."/>
            <person name="Goulhen-Chollet F."/>
            <person name="Arsene-Ploetze F."/>
            <person name="Gallien S."/>
            <person name="Calteau A."/>
            <person name="Vallenet D."/>
            <person name="Casiot C."/>
            <person name="Chane-Woon-Ming B."/>
            <person name="Giloteaux L."/>
            <person name="Barakat M."/>
            <person name="Bonnefoy V."/>
            <person name="Bruneel O."/>
            <person name="Chandler M."/>
            <person name="Cleiss J."/>
            <person name="Duran R."/>
            <person name="Elbaz-Poulichet F."/>
            <person name="Fonknechten N."/>
            <person name="Lauga B."/>
            <person name="Mornico D."/>
            <person name="Ortet P."/>
            <person name="Schaeffer C."/>
            <person name="Siguier P."/>
            <person name="Alexander Thil Smith A."/>
            <person name="Van Dorsselaer A."/>
            <person name="Weissenbach J."/>
            <person name="Medigue C."/>
            <person name="Le Paslier D."/>
        </authorList>
    </citation>
    <scope>NUCLEOTIDE SEQUENCE</scope>
</reference>
<evidence type="ECO:0000259" key="2">
    <source>
        <dbReference type="SMART" id="SM00893"/>
    </source>
</evidence>
<dbReference type="Pfam" id="PF01012">
    <property type="entry name" value="ETF"/>
    <property type="match status" value="1"/>
</dbReference>
<dbReference type="InterPro" id="IPR000049">
    <property type="entry name" value="ET-Flavoprotein_bsu_CS"/>
</dbReference>
<dbReference type="PROSITE" id="PS01065">
    <property type="entry name" value="ETF_BETA"/>
    <property type="match status" value="1"/>
</dbReference>
<name>E6PIQ0_9ZZZZ</name>
<dbReference type="SMART" id="SM00893">
    <property type="entry name" value="ETF"/>
    <property type="match status" value="1"/>
</dbReference>
<proteinExistence type="inferred from homology"/>
<organism evidence="3">
    <name type="scientific">mine drainage metagenome</name>
    <dbReference type="NCBI Taxonomy" id="410659"/>
    <lineage>
        <taxon>unclassified sequences</taxon>
        <taxon>metagenomes</taxon>
        <taxon>ecological metagenomes</taxon>
    </lineage>
</organism>
<feature type="domain" description="Electron transfer flavoprotein alpha/beta-subunit N-terminal" evidence="2">
    <location>
        <begin position="23"/>
        <end position="214"/>
    </location>
</feature>
<dbReference type="CDD" id="cd01714">
    <property type="entry name" value="ETF_beta"/>
    <property type="match status" value="1"/>
</dbReference>
<comment type="caution">
    <text evidence="3">The sequence shown here is derived from an EMBL/GenBank/DDBJ whole genome shotgun (WGS) entry which is preliminary data.</text>
</comment>
<dbReference type="InterPro" id="IPR012255">
    <property type="entry name" value="ETF_b"/>
</dbReference>
<dbReference type="PIRSF" id="PIRSF000090">
    <property type="entry name" value="Beta-ETF"/>
    <property type="match status" value="1"/>
</dbReference>
<dbReference type="EMBL" id="CABL01000019">
    <property type="protein sequence ID" value="CBH76341.1"/>
    <property type="molecule type" value="Genomic_DNA"/>
</dbReference>
<comment type="similarity">
    <text evidence="1">Belongs to the ETF beta-subunit/FixA family.</text>
</comment>
<evidence type="ECO:0000313" key="3">
    <source>
        <dbReference type="EMBL" id="CBH76341.1"/>
    </source>
</evidence>
<accession>E6PIQ0</accession>
<dbReference type="InterPro" id="IPR033948">
    <property type="entry name" value="ETF_beta_N"/>
</dbReference>
<evidence type="ECO:0000256" key="1">
    <source>
        <dbReference type="ARBA" id="ARBA00007557"/>
    </source>
</evidence>
<dbReference type="InterPro" id="IPR014730">
    <property type="entry name" value="ETF_a/b_N"/>
</dbReference>
<dbReference type="Gene3D" id="3.40.50.620">
    <property type="entry name" value="HUPs"/>
    <property type="match status" value="1"/>
</dbReference>
<dbReference type="GO" id="GO:0009055">
    <property type="term" value="F:electron transfer activity"/>
    <property type="evidence" value="ECO:0007669"/>
    <property type="project" value="InterPro"/>
</dbReference>
<gene>
    <name evidence="3" type="primary">etfB</name>
    <name evidence="3" type="ORF">CARN1_0821</name>
</gene>
<dbReference type="AlphaFoldDB" id="E6PIQ0"/>
<dbReference type="SUPFAM" id="SSF52402">
    <property type="entry name" value="Adenine nucleotide alpha hydrolases-like"/>
    <property type="match status" value="1"/>
</dbReference>
<dbReference type="PANTHER" id="PTHR21294">
    <property type="entry name" value="ELECTRON TRANSFER FLAVOPROTEIN BETA-SUBUNIT"/>
    <property type="match status" value="1"/>
</dbReference>
<protein>
    <submittedName>
        <fullName evidence="3">Electron transfer flavoprotein (Beta subunit)</fullName>
    </submittedName>
</protein>
<dbReference type="PANTHER" id="PTHR21294:SF17">
    <property type="entry name" value="PROTEIN FIXA"/>
    <property type="match status" value="1"/>
</dbReference>
<dbReference type="InterPro" id="IPR014729">
    <property type="entry name" value="Rossmann-like_a/b/a_fold"/>
</dbReference>